<dbReference type="PROSITE" id="PS00028">
    <property type="entry name" value="ZINC_FINGER_C2H2_1"/>
    <property type="match status" value="9"/>
</dbReference>
<dbReference type="FunFam" id="3.30.160.60:FF:000839">
    <property type="entry name" value="Zinc finger protein 691"/>
    <property type="match status" value="1"/>
</dbReference>
<dbReference type="GO" id="GO:0000981">
    <property type="term" value="F:DNA-binding transcription factor activity, RNA polymerase II-specific"/>
    <property type="evidence" value="ECO:0007669"/>
    <property type="project" value="TreeGrafter"/>
</dbReference>
<proteinExistence type="predicted"/>
<keyword evidence="3 5" id="KW-0863">Zinc-finger</keyword>
<dbReference type="InterPro" id="IPR036236">
    <property type="entry name" value="Znf_C2H2_sf"/>
</dbReference>
<dbReference type="InterPro" id="IPR013087">
    <property type="entry name" value="Znf_C2H2_type"/>
</dbReference>
<dbReference type="Gene3D" id="3.30.160.60">
    <property type="entry name" value="Classic Zinc Finger"/>
    <property type="match status" value="7"/>
</dbReference>
<feature type="domain" description="C2H2-type" evidence="7">
    <location>
        <begin position="79"/>
        <end position="101"/>
    </location>
</feature>
<feature type="domain" description="C2H2-type" evidence="7">
    <location>
        <begin position="236"/>
        <end position="264"/>
    </location>
</feature>
<dbReference type="GO" id="GO:0005634">
    <property type="term" value="C:nucleus"/>
    <property type="evidence" value="ECO:0007669"/>
    <property type="project" value="TreeGrafter"/>
</dbReference>
<dbReference type="Proteomes" id="UP000079169">
    <property type="component" value="Unplaced"/>
</dbReference>
<dbReference type="PROSITE" id="PS50157">
    <property type="entry name" value="ZINC_FINGER_C2H2_2"/>
    <property type="match status" value="9"/>
</dbReference>
<reference evidence="9" key="1">
    <citation type="submission" date="2025-08" db="UniProtKB">
        <authorList>
            <consortium name="RefSeq"/>
        </authorList>
    </citation>
    <scope>IDENTIFICATION</scope>
</reference>
<feature type="compositionally biased region" description="Low complexity" evidence="6">
    <location>
        <begin position="263"/>
        <end position="280"/>
    </location>
</feature>
<feature type="domain" description="C2H2-type" evidence="7">
    <location>
        <begin position="281"/>
        <end position="308"/>
    </location>
</feature>
<feature type="compositionally biased region" description="Basic residues" evidence="6">
    <location>
        <begin position="532"/>
        <end position="541"/>
    </location>
</feature>
<organism evidence="8 9">
    <name type="scientific">Diaphorina citri</name>
    <name type="common">Asian citrus psyllid</name>
    <dbReference type="NCBI Taxonomy" id="121845"/>
    <lineage>
        <taxon>Eukaryota</taxon>
        <taxon>Metazoa</taxon>
        <taxon>Ecdysozoa</taxon>
        <taxon>Arthropoda</taxon>
        <taxon>Hexapoda</taxon>
        <taxon>Insecta</taxon>
        <taxon>Pterygota</taxon>
        <taxon>Neoptera</taxon>
        <taxon>Paraneoptera</taxon>
        <taxon>Hemiptera</taxon>
        <taxon>Sternorrhyncha</taxon>
        <taxon>Psylloidea</taxon>
        <taxon>Psyllidae</taxon>
        <taxon>Diaphorininae</taxon>
        <taxon>Diaphorina</taxon>
    </lineage>
</organism>
<dbReference type="PANTHER" id="PTHR24379">
    <property type="entry name" value="KRAB AND ZINC FINGER DOMAIN-CONTAINING"/>
    <property type="match status" value="1"/>
</dbReference>
<keyword evidence="4" id="KW-0862">Zinc</keyword>
<dbReference type="SUPFAM" id="SSF57667">
    <property type="entry name" value="beta-beta-alpha zinc fingers"/>
    <property type="match status" value="4"/>
</dbReference>
<feature type="domain" description="C2H2-type" evidence="7">
    <location>
        <begin position="314"/>
        <end position="341"/>
    </location>
</feature>
<feature type="region of interest" description="Disordered" evidence="6">
    <location>
        <begin position="589"/>
        <end position="608"/>
    </location>
</feature>
<feature type="region of interest" description="Disordered" evidence="6">
    <location>
        <begin position="261"/>
        <end position="280"/>
    </location>
</feature>
<gene>
    <name evidence="9" type="primary">LOC103509457</name>
</gene>
<evidence type="ECO:0000259" key="7">
    <source>
        <dbReference type="PROSITE" id="PS50157"/>
    </source>
</evidence>
<accession>A0A1S4EBS5</accession>
<dbReference type="RefSeq" id="XP_017299685.1">
    <property type="nucleotide sequence ID" value="XM_017444196.1"/>
</dbReference>
<feature type="domain" description="C2H2-type" evidence="7">
    <location>
        <begin position="404"/>
        <end position="431"/>
    </location>
</feature>
<dbReference type="Pfam" id="PF00096">
    <property type="entry name" value="zf-C2H2"/>
    <property type="match status" value="7"/>
</dbReference>
<feature type="domain" description="C2H2-type" evidence="7">
    <location>
        <begin position="118"/>
        <end position="145"/>
    </location>
</feature>
<feature type="compositionally biased region" description="Acidic residues" evidence="6">
    <location>
        <begin position="457"/>
        <end position="467"/>
    </location>
</feature>
<evidence type="ECO:0000256" key="1">
    <source>
        <dbReference type="ARBA" id="ARBA00022723"/>
    </source>
</evidence>
<feature type="region of interest" description="Disordered" evidence="6">
    <location>
        <begin position="515"/>
        <end position="578"/>
    </location>
</feature>
<feature type="domain" description="C2H2-type" evidence="7">
    <location>
        <begin position="342"/>
        <end position="369"/>
    </location>
</feature>
<evidence type="ECO:0000256" key="6">
    <source>
        <dbReference type="SAM" id="MobiDB-lite"/>
    </source>
</evidence>
<evidence type="ECO:0000313" key="9">
    <source>
        <dbReference type="RefSeq" id="XP_017299685.1"/>
    </source>
</evidence>
<evidence type="ECO:0000313" key="8">
    <source>
        <dbReference type="Proteomes" id="UP000079169"/>
    </source>
</evidence>
<feature type="compositionally biased region" description="Low complexity" evidence="6">
    <location>
        <begin position="559"/>
        <end position="578"/>
    </location>
</feature>
<dbReference type="KEGG" id="dci:103509457"/>
<protein>
    <submittedName>
        <fullName evidence="9">Gastrula zinc finger protein XlCGF26.1</fullName>
    </submittedName>
</protein>
<dbReference type="PANTHER" id="PTHR24379:SF127">
    <property type="entry name" value="BLOODY FINGERS-RELATED"/>
    <property type="match status" value="1"/>
</dbReference>
<dbReference type="FunFam" id="3.30.160.60:FF:000260">
    <property type="entry name" value="Spalt-like transcription factor 1"/>
    <property type="match status" value="1"/>
</dbReference>
<evidence type="ECO:0000256" key="4">
    <source>
        <dbReference type="ARBA" id="ARBA00022833"/>
    </source>
</evidence>
<sequence length="608" mass="68390">MKYQLALPNFTQADSFKWNSYECTICGESFYSVSALRDHTRAKHFTSFLTSPRGDIIRADKFEGGGGDLLPPHEQYGDFPCHICGQMYYRLDQFQRHERTHQPVVEDTDSRDTDECPQVCKQCGMYFENEDELRDHIKLHQPPSEPSVPVATTSATLDKTATDYINRCIVCNEHFASTELAVTHMKEVHGDELLDNICTICGQQFSDEALLLSHDCTEVSPPRSPAKSTRKKALQFTCDDCGKVFTSRPKLKRHTMAFHKPTASAARPAASKGPPASPASHMCEDCGEEYWDRQSLLVHKARHDVIRTERGRIFPCHDCGKTFNSRSSQQIHQRIHTGERPYSCRYCYKAFADGGTLRKHERVHTGEKPYVCPICSKAFNQRVVLREHIRAHHSGPESKGATTFECKVCGCMLSSSPELCQHLVQHSDENTAKNRVVPTAPRKYKRRRKLLPHEGDGFPDTDDDEEASASKSAPADGTDTKPSASLLQPPRKPTPEYDREFLEWEMKVGINSMDKAASPVKTKTKGAATRKQPSRRSHRSYASKYWVTAPPPDRDPSPRKSTPAKSHAAAAKTNATAADGLISLSSLAQVRKRKQTNKTDRWPDKQTD</sequence>
<feature type="compositionally biased region" description="Basic and acidic residues" evidence="6">
    <location>
        <begin position="597"/>
        <end position="608"/>
    </location>
</feature>
<feature type="domain" description="C2H2-type" evidence="7">
    <location>
        <begin position="21"/>
        <end position="44"/>
    </location>
</feature>
<evidence type="ECO:0000256" key="5">
    <source>
        <dbReference type="PROSITE-ProRule" id="PRU00042"/>
    </source>
</evidence>
<dbReference type="STRING" id="121845.A0A1S4EBS5"/>
<dbReference type="PaxDb" id="121845-A0A1S4EBS5"/>
<keyword evidence="1" id="KW-0479">Metal-binding</keyword>
<evidence type="ECO:0000256" key="3">
    <source>
        <dbReference type="ARBA" id="ARBA00022771"/>
    </source>
</evidence>
<dbReference type="AlphaFoldDB" id="A0A1S4EBS5"/>
<feature type="domain" description="C2H2-type" evidence="7">
    <location>
        <begin position="370"/>
        <end position="398"/>
    </location>
</feature>
<dbReference type="GO" id="GO:0000977">
    <property type="term" value="F:RNA polymerase II transcription regulatory region sequence-specific DNA binding"/>
    <property type="evidence" value="ECO:0007669"/>
    <property type="project" value="TreeGrafter"/>
</dbReference>
<feature type="region of interest" description="Disordered" evidence="6">
    <location>
        <begin position="431"/>
        <end position="495"/>
    </location>
</feature>
<name>A0A1S4EBS5_DIACI</name>
<keyword evidence="8" id="KW-1185">Reference proteome</keyword>
<dbReference type="GeneID" id="103509457"/>
<dbReference type="GO" id="GO:0008270">
    <property type="term" value="F:zinc ion binding"/>
    <property type="evidence" value="ECO:0007669"/>
    <property type="project" value="UniProtKB-KW"/>
</dbReference>
<dbReference type="FunFam" id="3.30.160.60:FF:002343">
    <property type="entry name" value="Zinc finger protein 33A"/>
    <property type="match status" value="1"/>
</dbReference>
<keyword evidence="2" id="KW-0677">Repeat</keyword>
<dbReference type="SMART" id="SM00355">
    <property type="entry name" value="ZnF_C2H2"/>
    <property type="match status" value="10"/>
</dbReference>
<evidence type="ECO:0000256" key="2">
    <source>
        <dbReference type="ARBA" id="ARBA00022737"/>
    </source>
</evidence>